<evidence type="ECO:0000313" key="1">
    <source>
        <dbReference type="EMBL" id="MBC5787040.1"/>
    </source>
</evidence>
<gene>
    <name evidence="1" type="ORF">H8Z77_03250</name>
</gene>
<proteinExistence type="predicted"/>
<comment type="caution">
    <text evidence="1">The sequence shown here is derived from an EMBL/GenBank/DDBJ whole genome shotgun (WGS) entry which is preliminary data.</text>
</comment>
<dbReference type="Proteomes" id="UP000649151">
    <property type="component" value="Unassembled WGS sequence"/>
</dbReference>
<reference evidence="1 2" key="1">
    <citation type="submission" date="2020-08" db="EMBL/GenBank/DDBJ databases">
        <title>Genome public.</title>
        <authorList>
            <person name="Liu C."/>
            <person name="Sun Q."/>
        </authorList>
    </citation>
    <scope>NUCLEOTIDE SEQUENCE [LARGE SCALE GENOMIC DNA]</scope>
    <source>
        <strain evidence="1 2">NSJ-27</strain>
    </source>
</reference>
<dbReference type="EMBL" id="JACOQK010000001">
    <property type="protein sequence ID" value="MBC5787040.1"/>
    <property type="molecule type" value="Genomic_DNA"/>
</dbReference>
<organism evidence="1 2">
    <name type="scientific">Clostridium facile</name>
    <dbReference type="NCBI Taxonomy" id="2763035"/>
    <lineage>
        <taxon>Bacteria</taxon>
        <taxon>Bacillati</taxon>
        <taxon>Bacillota</taxon>
        <taxon>Clostridia</taxon>
        <taxon>Eubacteriales</taxon>
        <taxon>Clostridiaceae</taxon>
        <taxon>Clostridium</taxon>
    </lineage>
</organism>
<name>A0ABR7IPH3_9CLOT</name>
<sequence>MKRDMEKRTVEIAMPIEPQWLEGIPPNCVLKIANPDEITERFQKLSPDDLPSLKQLSKELSRFSPEEKEKLNAMMEYTKCHDVRSALDLTKCMEYFQYTPDVPDVKTLGRLLSDQATANPTYETYQKIGEQYLNNHVGCGIVCGGLLQIDLQKYSQYTNQSEDMEPVSLQM</sequence>
<accession>A0ABR7IPH3</accession>
<evidence type="ECO:0000313" key="2">
    <source>
        <dbReference type="Proteomes" id="UP000649151"/>
    </source>
</evidence>
<keyword evidence="2" id="KW-1185">Reference proteome</keyword>
<dbReference type="RefSeq" id="WP_069988735.1">
    <property type="nucleotide sequence ID" value="NZ_JACOQK010000001.1"/>
</dbReference>
<protein>
    <submittedName>
        <fullName evidence="1">Uncharacterized protein</fullName>
    </submittedName>
</protein>